<dbReference type="AlphaFoldDB" id="A0ABD2XRA4"/>
<keyword evidence="2" id="KW-0472">Membrane</keyword>
<dbReference type="Proteomes" id="UP001627154">
    <property type="component" value="Unassembled WGS sequence"/>
</dbReference>
<organism evidence="3 4">
    <name type="scientific">Trichogramma kaykai</name>
    <dbReference type="NCBI Taxonomy" id="54128"/>
    <lineage>
        <taxon>Eukaryota</taxon>
        <taxon>Metazoa</taxon>
        <taxon>Ecdysozoa</taxon>
        <taxon>Arthropoda</taxon>
        <taxon>Hexapoda</taxon>
        <taxon>Insecta</taxon>
        <taxon>Pterygota</taxon>
        <taxon>Neoptera</taxon>
        <taxon>Endopterygota</taxon>
        <taxon>Hymenoptera</taxon>
        <taxon>Apocrita</taxon>
        <taxon>Proctotrupomorpha</taxon>
        <taxon>Chalcidoidea</taxon>
        <taxon>Trichogrammatidae</taxon>
        <taxon>Trichogramma</taxon>
    </lineage>
</organism>
<feature type="region of interest" description="Disordered" evidence="1">
    <location>
        <begin position="60"/>
        <end position="79"/>
    </location>
</feature>
<evidence type="ECO:0000313" key="3">
    <source>
        <dbReference type="EMBL" id="KAL3407887.1"/>
    </source>
</evidence>
<sequence>MSSAMDSDVQSTSTVAADSVVIASPMNPSDVAFKRGNAQSAISVSNDDEDATEDDTCIVTISSNSSNRRRSSDPFEDRPPVSCSKECKDCYRDYKREMGTCLILILFTFVVVAIYSFMTDSLEKIDWYFEDTLRVKVQDYKIDFRNESHEESKTLNFQIQTPNSTMN</sequence>
<evidence type="ECO:0000313" key="4">
    <source>
        <dbReference type="Proteomes" id="UP001627154"/>
    </source>
</evidence>
<evidence type="ECO:0000256" key="2">
    <source>
        <dbReference type="SAM" id="Phobius"/>
    </source>
</evidence>
<keyword evidence="4" id="KW-1185">Reference proteome</keyword>
<protein>
    <recommendedName>
        <fullName evidence="5">Transmembrane protein</fullName>
    </recommendedName>
</protein>
<evidence type="ECO:0000256" key="1">
    <source>
        <dbReference type="SAM" id="MobiDB-lite"/>
    </source>
</evidence>
<keyword evidence="2" id="KW-0812">Transmembrane</keyword>
<keyword evidence="2" id="KW-1133">Transmembrane helix</keyword>
<feature type="compositionally biased region" description="Basic and acidic residues" evidence="1">
    <location>
        <begin position="70"/>
        <end position="79"/>
    </location>
</feature>
<gene>
    <name evidence="3" type="ORF">TKK_000130</name>
</gene>
<name>A0ABD2XRA4_9HYME</name>
<feature type="transmembrane region" description="Helical" evidence="2">
    <location>
        <begin position="98"/>
        <end position="118"/>
    </location>
</feature>
<comment type="caution">
    <text evidence="3">The sequence shown here is derived from an EMBL/GenBank/DDBJ whole genome shotgun (WGS) entry which is preliminary data.</text>
</comment>
<dbReference type="EMBL" id="JBJJXI010000002">
    <property type="protein sequence ID" value="KAL3407887.1"/>
    <property type="molecule type" value="Genomic_DNA"/>
</dbReference>
<reference evidence="3 4" key="1">
    <citation type="journal article" date="2024" name="bioRxiv">
        <title>A reference genome for Trichogramma kaykai: A tiny desert-dwelling parasitoid wasp with competing sex-ratio distorters.</title>
        <authorList>
            <person name="Culotta J."/>
            <person name="Lindsey A.R."/>
        </authorList>
    </citation>
    <scope>NUCLEOTIDE SEQUENCE [LARGE SCALE GENOMIC DNA]</scope>
    <source>
        <strain evidence="3 4">KSX58</strain>
    </source>
</reference>
<evidence type="ECO:0008006" key="5">
    <source>
        <dbReference type="Google" id="ProtNLM"/>
    </source>
</evidence>
<proteinExistence type="predicted"/>
<accession>A0ABD2XRA4</accession>